<feature type="compositionally biased region" description="Basic and acidic residues" evidence="1">
    <location>
        <begin position="29"/>
        <end position="38"/>
    </location>
</feature>
<feature type="region of interest" description="Disordered" evidence="1">
    <location>
        <begin position="299"/>
        <end position="364"/>
    </location>
</feature>
<dbReference type="AlphaFoldDB" id="A0A0C3NWP8"/>
<protein>
    <submittedName>
        <fullName evidence="2">Uncharacterized protein</fullName>
    </submittedName>
</protein>
<keyword evidence="3" id="KW-1185">Reference proteome</keyword>
<accession>A0A0C3NWP8</accession>
<dbReference type="Proteomes" id="UP000054217">
    <property type="component" value="Unassembled WGS sequence"/>
</dbReference>
<feature type="compositionally biased region" description="Polar residues" evidence="1">
    <location>
        <begin position="215"/>
        <end position="244"/>
    </location>
</feature>
<dbReference type="HOGENOM" id="CLU_760994_0_0_1"/>
<proteinExistence type="predicted"/>
<dbReference type="EMBL" id="KN832001">
    <property type="protein sequence ID" value="KIN99785.1"/>
    <property type="molecule type" value="Genomic_DNA"/>
</dbReference>
<feature type="region of interest" description="Disordered" evidence="1">
    <location>
        <begin position="164"/>
        <end position="184"/>
    </location>
</feature>
<feature type="region of interest" description="Disordered" evidence="1">
    <location>
        <begin position="1"/>
        <end position="49"/>
    </location>
</feature>
<dbReference type="STRING" id="870435.A0A0C3NWP8"/>
<sequence length="364" mass="39438">MSCPTTHAKNAHQHPGYILLEGKQVQRTSEQKQGDDAQTKQARLKQAATQERGIKCLANIVEETECQEKMLLTDIPKPRPKLHIVLTTPVRPSEESELDIKPIAGMDVSKDTMSGESADLDGDVNSQQVEVNGESPMQVVRKQRNQKTSTWDMVEAVQGGNEFADSVDKNQPEKGKHQASVQASAKGDFAGIGEVKDWADKLALSRSLHTLLSQWSTSTNSHAPRSTSTNSHVPRSVSGASTDSAFKVPHSTPASSTISWHSFPDCLTPPSQLNHGDYRFYIDEGDLEPLTEADITEVVSSSKIDEWEPLPPPATTQSSAQKGTPKGNITHAASDKSVGSLKKKQTQQIQVDAGESESGALPSK</sequence>
<organism evidence="2 3">
    <name type="scientific">Pisolithus tinctorius Marx 270</name>
    <dbReference type="NCBI Taxonomy" id="870435"/>
    <lineage>
        <taxon>Eukaryota</taxon>
        <taxon>Fungi</taxon>
        <taxon>Dikarya</taxon>
        <taxon>Basidiomycota</taxon>
        <taxon>Agaricomycotina</taxon>
        <taxon>Agaricomycetes</taxon>
        <taxon>Agaricomycetidae</taxon>
        <taxon>Boletales</taxon>
        <taxon>Sclerodermatineae</taxon>
        <taxon>Pisolithaceae</taxon>
        <taxon>Pisolithus</taxon>
    </lineage>
</organism>
<evidence type="ECO:0000256" key="1">
    <source>
        <dbReference type="SAM" id="MobiDB-lite"/>
    </source>
</evidence>
<reference evidence="3" key="2">
    <citation type="submission" date="2015-01" db="EMBL/GenBank/DDBJ databases">
        <title>Evolutionary Origins and Diversification of the Mycorrhizal Mutualists.</title>
        <authorList>
            <consortium name="DOE Joint Genome Institute"/>
            <consortium name="Mycorrhizal Genomics Consortium"/>
            <person name="Kohler A."/>
            <person name="Kuo A."/>
            <person name="Nagy L.G."/>
            <person name="Floudas D."/>
            <person name="Copeland A."/>
            <person name="Barry K.W."/>
            <person name="Cichocki N."/>
            <person name="Veneault-Fourrey C."/>
            <person name="LaButti K."/>
            <person name="Lindquist E.A."/>
            <person name="Lipzen A."/>
            <person name="Lundell T."/>
            <person name="Morin E."/>
            <person name="Murat C."/>
            <person name="Riley R."/>
            <person name="Ohm R."/>
            <person name="Sun H."/>
            <person name="Tunlid A."/>
            <person name="Henrissat B."/>
            <person name="Grigoriev I.V."/>
            <person name="Hibbett D.S."/>
            <person name="Martin F."/>
        </authorList>
    </citation>
    <scope>NUCLEOTIDE SEQUENCE [LARGE SCALE GENOMIC DNA]</scope>
    <source>
        <strain evidence="3">Marx 270</strain>
    </source>
</reference>
<dbReference type="InParanoid" id="A0A0C3NWP8"/>
<gene>
    <name evidence="2" type="ORF">M404DRAFT_30039</name>
</gene>
<feature type="compositionally biased region" description="Basic and acidic residues" evidence="1">
    <location>
        <begin position="166"/>
        <end position="176"/>
    </location>
</feature>
<reference evidence="2 3" key="1">
    <citation type="submission" date="2014-04" db="EMBL/GenBank/DDBJ databases">
        <authorList>
            <consortium name="DOE Joint Genome Institute"/>
            <person name="Kuo A."/>
            <person name="Kohler A."/>
            <person name="Costa M.D."/>
            <person name="Nagy L.G."/>
            <person name="Floudas D."/>
            <person name="Copeland A."/>
            <person name="Barry K.W."/>
            <person name="Cichocki N."/>
            <person name="Veneault-Fourrey C."/>
            <person name="LaButti K."/>
            <person name="Lindquist E.A."/>
            <person name="Lipzen A."/>
            <person name="Lundell T."/>
            <person name="Morin E."/>
            <person name="Murat C."/>
            <person name="Sun H."/>
            <person name="Tunlid A."/>
            <person name="Henrissat B."/>
            <person name="Grigoriev I.V."/>
            <person name="Hibbett D.S."/>
            <person name="Martin F."/>
            <person name="Nordberg H.P."/>
            <person name="Cantor M.N."/>
            <person name="Hua S.X."/>
        </authorList>
    </citation>
    <scope>NUCLEOTIDE SEQUENCE [LARGE SCALE GENOMIC DNA]</scope>
    <source>
        <strain evidence="2 3">Marx 270</strain>
    </source>
</reference>
<dbReference type="OrthoDB" id="3187908at2759"/>
<evidence type="ECO:0000313" key="3">
    <source>
        <dbReference type="Proteomes" id="UP000054217"/>
    </source>
</evidence>
<name>A0A0C3NWP8_PISTI</name>
<evidence type="ECO:0000313" key="2">
    <source>
        <dbReference type="EMBL" id="KIN99785.1"/>
    </source>
</evidence>
<feature type="region of interest" description="Disordered" evidence="1">
    <location>
        <begin position="215"/>
        <end position="260"/>
    </location>
</feature>